<organism evidence="1 2">
    <name type="scientific">Melghirimyces thermohalophilus</name>
    <dbReference type="NCBI Taxonomy" id="1236220"/>
    <lineage>
        <taxon>Bacteria</taxon>
        <taxon>Bacillati</taxon>
        <taxon>Bacillota</taxon>
        <taxon>Bacilli</taxon>
        <taxon>Bacillales</taxon>
        <taxon>Thermoactinomycetaceae</taxon>
        <taxon>Melghirimyces</taxon>
    </lineage>
</organism>
<dbReference type="STRING" id="1236220.SAMN04488112_1238"/>
<accession>A0A1G6QPE3</accession>
<proteinExistence type="predicted"/>
<reference evidence="1 2" key="1">
    <citation type="submission" date="2016-10" db="EMBL/GenBank/DDBJ databases">
        <authorList>
            <person name="de Groot N.N."/>
        </authorList>
    </citation>
    <scope>NUCLEOTIDE SEQUENCE [LARGE SCALE GENOMIC DNA]</scope>
    <source>
        <strain evidence="1 2">DSM 45514</strain>
    </source>
</reference>
<dbReference type="AlphaFoldDB" id="A0A1G6QPE3"/>
<dbReference type="OrthoDB" id="2990399at2"/>
<dbReference type="RefSeq" id="WP_091572678.1">
    <property type="nucleotide sequence ID" value="NZ_FMZA01000023.1"/>
</dbReference>
<dbReference type="SUPFAM" id="SSF53448">
    <property type="entry name" value="Nucleotide-diphospho-sugar transferases"/>
    <property type="match status" value="1"/>
</dbReference>
<evidence type="ECO:0000313" key="2">
    <source>
        <dbReference type="Proteomes" id="UP000199387"/>
    </source>
</evidence>
<keyword evidence="2" id="KW-1185">Reference proteome</keyword>
<dbReference type="InterPro" id="IPR029044">
    <property type="entry name" value="Nucleotide-diphossugar_trans"/>
</dbReference>
<dbReference type="Proteomes" id="UP000199387">
    <property type="component" value="Unassembled WGS sequence"/>
</dbReference>
<protein>
    <recommendedName>
        <fullName evidence="3">Glycosyl transferase family 2</fullName>
    </recommendedName>
</protein>
<sequence length="121" mass="13595">MELWLLAGIALFAVIRVVTDLVSRMFSYPLDTWKDSPKLILLTRNSQGCIEWVIRSYYGRSRLSGHPPEIICVDAGSADDTGPILERLQQKYPMMEVYTEAVPDEGTPFGAEDSSILDLRS</sequence>
<name>A0A1G6QPE3_9BACL</name>
<evidence type="ECO:0008006" key="3">
    <source>
        <dbReference type="Google" id="ProtNLM"/>
    </source>
</evidence>
<evidence type="ECO:0000313" key="1">
    <source>
        <dbReference type="EMBL" id="SDC94121.1"/>
    </source>
</evidence>
<dbReference type="EMBL" id="FMZA01000023">
    <property type="protein sequence ID" value="SDC94121.1"/>
    <property type="molecule type" value="Genomic_DNA"/>
</dbReference>
<dbReference type="Gene3D" id="3.90.550.10">
    <property type="entry name" value="Spore Coat Polysaccharide Biosynthesis Protein SpsA, Chain A"/>
    <property type="match status" value="1"/>
</dbReference>
<gene>
    <name evidence="1" type="ORF">SAMN04488112_1238</name>
</gene>